<evidence type="ECO:0000313" key="3">
    <source>
        <dbReference type="Proteomes" id="UP001221413"/>
    </source>
</evidence>
<gene>
    <name evidence="2" type="ORF">Dda_9469</name>
</gene>
<organism evidence="2 3">
    <name type="scientific">Drechslerella dactyloides</name>
    <name type="common">Nematode-trapping fungus</name>
    <name type="synonym">Arthrobotrys dactyloides</name>
    <dbReference type="NCBI Taxonomy" id="74499"/>
    <lineage>
        <taxon>Eukaryota</taxon>
        <taxon>Fungi</taxon>
        <taxon>Dikarya</taxon>
        <taxon>Ascomycota</taxon>
        <taxon>Pezizomycotina</taxon>
        <taxon>Orbiliomycetes</taxon>
        <taxon>Orbiliales</taxon>
        <taxon>Orbiliaceae</taxon>
        <taxon>Drechslerella</taxon>
    </lineage>
</organism>
<proteinExistence type="predicted"/>
<keyword evidence="3" id="KW-1185">Reference proteome</keyword>
<reference evidence="2" key="1">
    <citation type="submission" date="2023-01" db="EMBL/GenBank/DDBJ databases">
        <title>The chitinases involved in constricting ring structure development in the nematode-trapping fungus Drechslerella dactyloides.</title>
        <authorList>
            <person name="Wang R."/>
            <person name="Zhang L."/>
            <person name="Tang P."/>
            <person name="Li S."/>
            <person name="Liang L."/>
        </authorList>
    </citation>
    <scope>NUCLEOTIDE SEQUENCE</scope>
    <source>
        <strain evidence="2">YMF1.00031</strain>
    </source>
</reference>
<evidence type="ECO:0000256" key="1">
    <source>
        <dbReference type="SAM" id="MobiDB-lite"/>
    </source>
</evidence>
<dbReference type="AlphaFoldDB" id="A0AAD6NGJ3"/>
<comment type="caution">
    <text evidence="2">The sequence shown here is derived from an EMBL/GenBank/DDBJ whole genome shotgun (WGS) entry which is preliminary data.</text>
</comment>
<accession>A0AAD6NGJ3</accession>
<name>A0AAD6NGJ3_DREDA</name>
<feature type="region of interest" description="Disordered" evidence="1">
    <location>
        <begin position="1"/>
        <end position="24"/>
    </location>
</feature>
<sequence length="227" mass="25224">MASHSLKLASSPIPEGDPPGHVKRHPDCPYGWDFAKAANLSEHKRTLYHKAGRELANVWTAWRQFDPLCPSLEESSLEHRLTSYRDYVRVNKLKLEIVLSAAIWNADMSGQIPDLPDTDHTFPPELQSSYANSVPPRFRVSRRLWEEGVCLCGLTHTRGGSTADPIELSSGDDSGEEAPKESTEPKTPVKVKKEVGMLTPQSSGRKKRAAIGAVREVSASRVKKMRK</sequence>
<evidence type="ECO:0000313" key="2">
    <source>
        <dbReference type="EMBL" id="KAJ6255788.1"/>
    </source>
</evidence>
<dbReference type="EMBL" id="JAQGDS010000020">
    <property type="protein sequence ID" value="KAJ6255788.1"/>
    <property type="molecule type" value="Genomic_DNA"/>
</dbReference>
<feature type="region of interest" description="Disordered" evidence="1">
    <location>
        <begin position="161"/>
        <end position="227"/>
    </location>
</feature>
<protein>
    <submittedName>
        <fullName evidence="2">Uncharacterized protein</fullName>
    </submittedName>
</protein>
<dbReference type="Proteomes" id="UP001221413">
    <property type="component" value="Unassembled WGS sequence"/>
</dbReference>